<dbReference type="EMBL" id="JAERRB010000013">
    <property type="protein sequence ID" value="MBL0745006.1"/>
    <property type="molecule type" value="Genomic_DNA"/>
</dbReference>
<feature type="transmembrane region" description="Helical" evidence="6">
    <location>
        <begin position="425"/>
        <end position="446"/>
    </location>
</feature>
<evidence type="ECO:0000256" key="4">
    <source>
        <dbReference type="ARBA" id="ARBA00022989"/>
    </source>
</evidence>
<feature type="transmembrane region" description="Helical" evidence="6">
    <location>
        <begin position="334"/>
        <end position="357"/>
    </location>
</feature>
<feature type="domain" description="MacB-like periplasmic core" evidence="8">
    <location>
        <begin position="20"/>
        <end position="241"/>
    </location>
</feature>
<dbReference type="PANTHER" id="PTHR30572:SF18">
    <property type="entry name" value="ABC-TYPE MACROLIDE FAMILY EXPORT SYSTEM PERMEASE COMPONENT 2"/>
    <property type="match status" value="1"/>
</dbReference>
<comment type="subcellular location">
    <subcellularLocation>
        <location evidence="1">Cell membrane</location>
        <topology evidence="1">Multi-pass membrane protein</topology>
    </subcellularLocation>
</comment>
<evidence type="ECO:0000313" key="9">
    <source>
        <dbReference type="EMBL" id="MBL0745006.1"/>
    </source>
</evidence>
<reference evidence="9 10" key="1">
    <citation type="submission" date="2021-01" db="EMBL/GenBank/DDBJ databases">
        <title>Chryseolinea sp. Jin1 Genome sequencing and assembly.</title>
        <authorList>
            <person name="Kim I."/>
        </authorList>
    </citation>
    <scope>NUCLEOTIDE SEQUENCE [LARGE SCALE GENOMIC DNA]</scope>
    <source>
        <strain evidence="9 10">Jin1</strain>
    </source>
</reference>
<feature type="domain" description="ABC3 transporter permease C-terminal" evidence="7">
    <location>
        <begin position="289"/>
        <end position="404"/>
    </location>
</feature>
<dbReference type="PANTHER" id="PTHR30572">
    <property type="entry name" value="MEMBRANE COMPONENT OF TRANSPORTER-RELATED"/>
    <property type="match status" value="1"/>
</dbReference>
<dbReference type="RefSeq" id="WP_202015124.1">
    <property type="nucleotide sequence ID" value="NZ_JAERRB010000013.1"/>
</dbReference>
<dbReference type="Pfam" id="PF12704">
    <property type="entry name" value="MacB_PCD"/>
    <property type="match status" value="2"/>
</dbReference>
<sequence length="801" mass="89485">MLKNYILTTLRNISRRKGFSLLNIVGLSIGLAASLLIMQYVKDEFSYDDFHTHKENIYRVEFDRYREGELVMQCATTFPKVAPALLADYPEVDKACRLYLRYGGGVVRYEDTAIKEDNLFSVEQSFFDVFSYPLLKGDRNTALKEVNTAVVEEETARKYFGEADPMGKRIRFGTEEEYEITGVMRSPENSHLKFSFLLSYPTLVKHFGKDVEEAWGWYDFYTYILLKPNANAAALEAKLPALVKKYGPEGDDKKVKFVLQHLPDIHLNSDLLQEARVNGNGRSVYFLSIIAFFILVIAWVNYINLATARAVERAKEVGVRKAIGAGRTQLMGQFIAEALMVNFAAVVCAIAMMSAAIPVFNALSGKALTTSILVDPYLWLAAAALFVAGSVLSGLYPAVVLSAYQPARVLKGSMKGTREGLMLRKVLVITQFVASVALIAGTLIVYRQLQFMQHRDLGIDIEQMVVIDAPGVVPNARLYSSQYDALKTEILNHPSVQFMTASSEVPGNLIYWTNGSKRIGTDQEVASIGMYRMGIDHDFFDTYKNKVLAGRIFSRAFTADSSSVVLNRKAIELLGFNSPEGAVGGQVSIGGDTLTVVGVVDNYHQEGLKSDFRQTAFSLAPRNHSYYSIKVEAKNVEQTLAFIEEKYTQQFPENPFHYFFLDTFFQRQYKADQQFGQVFGFFALLAILVASLGLFGLASFTASQRTKEIGIRKVLGSSVPNIFLLLSKDFLKLVVIANVIAVPLVVFFMNKWLHTFAFRIDISYWIFVVSAVVTTLIALLTVSLQSVKAALANPVKSLRYE</sequence>
<accession>A0ABS1KZW7</accession>
<dbReference type="Proteomes" id="UP000613030">
    <property type="component" value="Unassembled WGS sequence"/>
</dbReference>
<feature type="transmembrane region" description="Helical" evidence="6">
    <location>
        <begin position="21"/>
        <end position="41"/>
    </location>
</feature>
<keyword evidence="10" id="KW-1185">Reference proteome</keyword>
<keyword evidence="3 6" id="KW-0812">Transmembrane</keyword>
<evidence type="ECO:0000313" key="10">
    <source>
        <dbReference type="Proteomes" id="UP000613030"/>
    </source>
</evidence>
<dbReference type="InterPro" id="IPR003838">
    <property type="entry name" value="ABC3_permease_C"/>
</dbReference>
<evidence type="ECO:0000256" key="3">
    <source>
        <dbReference type="ARBA" id="ARBA00022692"/>
    </source>
</evidence>
<comment type="caution">
    <text evidence="9">The sequence shown here is derived from an EMBL/GenBank/DDBJ whole genome shotgun (WGS) entry which is preliminary data.</text>
</comment>
<feature type="transmembrane region" description="Helical" evidence="6">
    <location>
        <begin position="377"/>
        <end position="404"/>
    </location>
</feature>
<evidence type="ECO:0000259" key="8">
    <source>
        <dbReference type="Pfam" id="PF12704"/>
    </source>
</evidence>
<feature type="transmembrane region" description="Helical" evidence="6">
    <location>
        <begin position="678"/>
        <end position="702"/>
    </location>
</feature>
<proteinExistence type="predicted"/>
<dbReference type="InterPro" id="IPR025857">
    <property type="entry name" value="MacB_PCD"/>
</dbReference>
<evidence type="ECO:0000259" key="7">
    <source>
        <dbReference type="Pfam" id="PF02687"/>
    </source>
</evidence>
<feature type="transmembrane region" description="Helical" evidence="6">
    <location>
        <begin position="730"/>
        <end position="750"/>
    </location>
</feature>
<evidence type="ECO:0000256" key="2">
    <source>
        <dbReference type="ARBA" id="ARBA00022475"/>
    </source>
</evidence>
<evidence type="ECO:0000256" key="1">
    <source>
        <dbReference type="ARBA" id="ARBA00004651"/>
    </source>
</evidence>
<keyword evidence="5 6" id="KW-0472">Membrane</keyword>
<evidence type="ECO:0000256" key="5">
    <source>
        <dbReference type="ARBA" id="ARBA00023136"/>
    </source>
</evidence>
<evidence type="ECO:0000256" key="6">
    <source>
        <dbReference type="SAM" id="Phobius"/>
    </source>
</evidence>
<dbReference type="InterPro" id="IPR050250">
    <property type="entry name" value="Macrolide_Exporter_MacB"/>
</dbReference>
<feature type="domain" description="ABC3 transporter permease C-terminal" evidence="7">
    <location>
        <begin position="681"/>
        <end position="790"/>
    </location>
</feature>
<gene>
    <name evidence="9" type="ORF">JI741_27495</name>
</gene>
<organism evidence="9 10">
    <name type="scientific">Chryseolinea lacunae</name>
    <dbReference type="NCBI Taxonomy" id="2801331"/>
    <lineage>
        <taxon>Bacteria</taxon>
        <taxon>Pseudomonadati</taxon>
        <taxon>Bacteroidota</taxon>
        <taxon>Cytophagia</taxon>
        <taxon>Cytophagales</taxon>
        <taxon>Fulvivirgaceae</taxon>
        <taxon>Chryseolinea</taxon>
    </lineage>
</organism>
<feature type="transmembrane region" description="Helical" evidence="6">
    <location>
        <begin position="284"/>
        <end position="305"/>
    </location>
</feature>
<dbReference type="Pfam" id="PF02687">
    <property type="entry name" value="FtsX"/>
    <property type="match status" value="2"/>
</dbReference>
<name>A0ABS1KZW7_9BACT</name>
<keyword evidence="4 6" id="KW-1133">Transmembrane helix</keyword>
<keyword evidence="2" id="KW-1003">Cell membrane</keyword>
<protein>
    <submittedName>
        <fullName evidence="9">ABC transporter permease</fullName>
    </submittedName>
</protein>
<feature type="transmembrane region" description="Helical" evidence="6">
    <location>
        <begin position="762"/>
        <end position="782"/>
    </location>
</feature>
<feature type="domain" description="MacB-like periplasmic core" evidence="8">
    <location>
        <begin position="462"/>
        <end position="638"/>
    </location>
</feature>